<comment type="caution">
    <text evidence="1">The sequence shown here is derived from an EMBL/GenBank/DDBJ whole genome shotgun (WGS) entry which is preliminary data.</text>
</comment>
<evidence type="ECO:0000313" key="2">
    <source>
        <dbReference type="Proteomes" id="UP000178930"/>
    </source>
</evidence>
<accession>A0A1G1XV32</accession>
<proteinExistence type="predicted"/>
<name>A0A1G1XV32_9BACT</name>
<sequence length="59" mass="6443">MSGPFVPLNQDWMVAPVEQLPGGGDIHETIKFDPQGKILDAHTTVRLPGGFDVNMPWGQ</sequence>
<dbReference type="EMBL" id="MHIB01000028">
    <property type="protein sequence ID" value="OGY43852.1"/>
    <property type="molecule type" value="Genomic_DNA"/>
</dbReference>
<evidence type="ECO:0000313" key="1">
    <source>
        <dbReference type="EMBL" id="OGY43852.1"/>
    </source>
</evidence>
<organism evidence="1 2">
    <name type="scientific">Candidatus Buchananbacteria bacterium RIFCSPHIGHO2_01_FULL_39_14</name>
    <dbReference type="NCBI Taxonomy" id="1797532"/>
    <lineage>
        <taxon>Bacteria</taxon>
        <taxon>Candidatus Buchananiibacteriota</taxon>
    </lineage>
</organism>
<reference evidence="1 2" key="1">
    <citation type="journal article" date="2016" name="Nat. Commun.">
        <title>Thousands of microbial genomes shed light on interconnected biogeochemical processes in an aquifer system.</title>
        <authorList>
            <person name="Anantharaman K."/>
            <person name="Brown C.T."/>
            <person name="Hug L.A."/>
            <person name="Sharon I."/>
            <person name="Castelle C.J."/>
            <person name="Probst A.J."/>
            <person name="Thomas B.C."/>
            <person name="Singh A."/>
            <person name="Wilkins M.J."/>
            <person name="Karaoz U."/>
            <person name="Brodie E.L."/>
            <person name="Williams K.H."/>
            <person name="Hubbard S.S."/>
            <person name="Banfield J.F."/>
        </authorList>
    </citation>
    <scope>NUCLEOTIDE SEQUENCE [LARGE SCALE GENOMIC DNA]</scope>
</reference>
<protein>
    <submittedName>
        <fullName evidence="1">Uncharacterized protein</fullName>
    </submittedName>
</protein>
<dbReference type="AlphaFoldDB" id="A0A1G1XV32"/>
<dbReference type="Proteomes" id="UP000178930">
    <property type="component" value="Unassembled WGS sequence"/>
</dbReference>
<gene>
    <name evidence="1" type="ORF">A2729_05200</name>
</gene>